<dbReference type="Gene3D" id="2.30.29.30">
    <property type="entry name" value="Pleckstrin-homology domain (PH domain)/Phosphotyrosine-binding domain (PTB)"/>
    <property type="match status" value="1"/>
</dbReference>
<sequence>MANRPRPHPHLQIPPGAAPPTEPSPTSSWSSYLYKSPPYNVSNIWSDRASNKYSSSASSIAPRISINEHSRPPSRASSSYEQDTGHLVFPEPQLYRSVSQNPSPRPYPTQAHRATRSELTVSPIHATGESRPPSFISTGSSPDLSSRELSDELSSLTLESEEGLLRFQTGDLPESDCEWYRLVPPEAREVLDKGEVQRQSILFEIIKSERDYVSDLVLVKEIFVDPLFNTSPVPHHRLEGFVSEVFNNLDKIQAHHAQMRDALFARQRDQHPLVQSIADVILASILDSRQLFRTEYEKYIKHYPLARAHHLAELKRNSKYQYFIQQCMLDPRMRKRDLITLLSRPVTRLPRLRLQLQTALGRTAPDHPDIDELPMILDILSDLVKSTQPGIEVSEGKVSFWDLCESLVYQRGEIIDLDLYDESRTLVHSGPLARRYRSDMGYNWADLHVALLDNYLLLLKPEDRSGTIRHSVVSRPIPLEYLRLAAFDSAPEHRKEKTEEGGFLDSFRARLVPVYPFTVYHASAKMTRRYTLYADSENLRKKWYDKLQDAIGVRKVQQEANMWFAPQVMNNGFFKYSTSMIHSNGSYPGKITAAIHVLFPFLSPVSSNKKLLAVCSSSGVWVAAPGDAEYRRVLNLPNPTSIIALPDCNKILVLSDDGLCVYSLDMFARAGLGTSTQLHLEATMQRIAGQDSTVLYFRAGRINNRTMILYVSKGLLQAYFHALEVVRTDDTVLSPRRSTYGSVSAFSFRPFGEPLAIPKDAHDITSLHRNIGICMDKGIWILDPTNPNVSSATPTIIPKFTGAESNPPMATLKTRCASAKPLGLIRCENEEILIVYDELGCYVNKHGVPCRSSGYLRWESKVTAFMHRGEHILLFSSEFIEVRAVDTGRLVQVIEGEDVRLVSRGLLPTDSTTLAVMKAHEERNAAADKIVELVETAELTTPRVANVPALWEDWGM</sequence>
<dbReference type="InterPro" id="IPR001849">
    <property type="entry name" value="PH_domain"/>
</dbReference>
<dbReference type="SUPFAM" id="SSF48065">
    <property type="entry name" value="DBL homology domain (DH-domain)"/>
    <property type="match status" value="1"/>
</dbReference>
<dbReference type="RefSeq" id="XP_012180683.1">
    <property type="nucleotide sequence ID" value="XM_012325293.1"/>
</dbReference>
<feature type="domain" description="DH" evidence="5">
    <location>
        <begin position="197"/>
        <end position="390"/>
    </location>
</feature>
<dbReference type="InterPro" id="IPR011993">
    <property type="entry name" value="PH-like_dom_sf"/>
</dbReference>
<evidence type="ECO:0000256" key="2">
    <source>
        <dbReference type="ARBA" id="ARBA00022658"/>
    </source>
</evidence>
<feature type="domain" description="CNH" evidence="6">
    <location>
        <begin position="588"/>
        <end position="909"/>
    </location>
</feature>
<proteinExistence type="predicted"/>
<dbReference type="SMART" id="SM00233">
    <property type="entry name" value="PH"/>
    <property type="match status" value="1"/>
</dbReference>
<evidence type="ECO:0000313" key="8">
    <source>
        <dbReference type="Proteomes" id="UP000006352"/>
    </source>
</evidence>
<evidence type="ECO:0000256" key="1">
    <source>
        <dbReference type="ARBA" id="ARBA00022553"/>
    </source>
</evidence>
<dbReference type="InterPro" id="IPR001180">
    <property type="entry name" value="CNH_dom"/>
</dbReference>
<keyword evidence="2" id="KW-0344">Guanine-nucleotide releasing factor</keyword>
<dbReference type="PROSITE" id="PS50010">
    <property type="entry name" value="DH_2"/>
    <property type="match status" value="1"/>
</dbReference>
<evidence type="ECO:0008006" key="9">
    <source>
        <dbReference type="Google" id="ProtNLM"/>
    </source>
</evidence>
<dbReference type="InterPro" id="IPR041675">
    <property type="entry name" value="PH_5"/>
</dbReference>
<dbReference type="InterPro" id="IPR052233">
    <property type="entry name" value="Rho-type_GEFs"/>
</dbReference>
<dbReference type="PANTHER" id="PTHR46572">
    <property type="entry name" value="RHO1 GDP-GTP EXCHANGE PROTEIN 1-RELATED"/>
    <property type="match status" value="1"/>
</dbReference>
<dbReference type="PROSITE" id="PS50003">
    <property type="entry name" value="PH_DOMAIN"/>
    <property type="match status" value="1"/>
</dbReference>
<dbReference type="Gene3D" id="1.20.900.10">
    <property type="entry name" value="Dbl homology (DH) domain"/>
    <property type="match status" value="1"/>
</dbReference>
<feature type="compositionally biased region" description="Low complexity" evidence="3">
    <location>
        <begin position="50"/>
        <end position="65"/>
    </location>
</feature>
<dbReference type="Pfam" id="PF00780">
    <property type="entry name" value="CNH"/>
    <property type="match status" value="1"/>
</dbReference>
<evidence type="ECO:0000259" key="4">
    <source>
        <dbReference type="PROSITE" id="PS50003"/>
    </source>
</evidence>
<dbReference type="CDD" id="cd00160">
    <property type="entry name" value="RhoGEF"/>
    <property type="match status" value="1"/>
</dbReference>
<evidence type="ECO:0000313" key="7">
    <source>
        <dbReference type="EMBL" id="CCM01400.1"/>
    </source>
</evidence>
<dbReference type="InParanoid" id="J4GNH5"/>
<reference evidence="7 8" key="1">
    <citation type="journal article" date="2012" name="Appl. Environ. Microbiol.">
        <title>Short-read sequencing for genomic analysis of the brown rot fungus Fibroporia radiculosa.</title>
        <authorList>
            <person name="Tang J.D."/>
            <person name="Perkins A.D."/>
            <person name="Sonstegard T.S."/>
            <person name="Schroeder S.G."/>
            <person name="Burgess S.C."/>
            <person name="Diehl S.V."/>
        </authorList>
    </citation>
    <scope>NUCLEOTIDE SEQUENCE [LARGE SCALE GENOMIC DNA]</scope>
    <source>
        <strain evidence="7 8">TFFH 294</strain>
    </source>
</reference>
<gene>
    <name evidence="7" type="ORF">FIBRA_03451</name>
</gene>
<evidence type="ECO:0000259" key="5">
    <source>
        <dbReference type="PROSITE" id="PS50010"/>
    </source>
</evidence>
<protein>
    <recommendedName>
        <fullName evidence="9">DH domain-containing protein</fullName>
    </recommendedName>
</protein>
<dbReference type="GeneID" id="24096311"/>
<feature type="domain" description="PH" evidence="4">
    <location>
        <begin position="425"/>
        <end position="552"/>
    </location>
</feature>
<feature type="region of interest" description="Disordered" evidence="3">
    <location>
        <begin position="50"/>
        <end position="82"/>
    </location>
</feature>
<dbReference type="PANTHER" id="PTHR46572:SF1">
    <property type="entry name" value="RHO1 GUANINE NUCLEOTIDE EXCHANGE FACTOR TUS1"/>
    <property type="match status" value="1"/>
</dbReference>
<dbReference type="STRING" id="599839.J4GNH5"/>
<accession>J4GNH5</accession>
<dbReference type="HOGENOM" id="CLU_005275_0_0_1"/>
<keyword evidence="8" id="KW-1185">Reference proteome</keyword>
<dbReference type="SUPFAM" id="SSF50729">
    <property type="entry name" value="PH domain-like"/>
    <property type="match status" value="1"/>
</dbReference>
<evidence type="ECO:0000256" key="3">
    <source>
        <dbReference type="SAM" id="MobiDB-lite"/>
    </source>
</evidence>
<dbReference type="InterPro" id="IPR035899">
    <property type="entry name" value="DBL_dom_sf"/>
</dbReference>
<dbReference type="InterPro" id="IPR000219">
    <property type="entry name" value="DH_dom"/>
</dbReference>
<feature type="region of interest" description="Disordered" evidence="3">
    <location>
        <begin position="1"/>
        <end position="32"/>
    </location>
</feature>
<dbReference type="Pfam" id="PF00621">
    <property type="entry name" value="RhoGEF"/>
    <property type="match status" value="1"/>
</dbReference>
<feature type="region of interest" description="Disordered" evidence="3">
    <location>
        <begin position="96"/>
        <end position="152"/>
    </location>
</feature>
<keyword evidence="1" id="KW-0597">Phosphoprotein</keyword>
<dbReference type="Pfam" id="PF15405">
    <property type="entry name" value="PH_5"/>
    <property type="match status" value="1"/>
</dbReference>
<name>J4GNH5_9APHY</name>
<dbReference type="OrthoDB" id="2272012at2759"/>
<dbReference type="EMBL" id="HE797031">
    <property type="protein sequence ID" value="CCM01400.1"/>
    <property type="molecule type" value="Genomic_DNA"/>
</dbReference>
<dbReference type="PROSITE" id="PS50219">
    <property type="entry name" value="CNH"/>
    <property type="match status" value="1"/>
</dbReference>
<evidence type="ECO:0000259" key="6">
    <source>
        <dbReference type="PROSITE" id="PS50219"/>
    </source>
</evidence>
<organism evidence="7 8">
    <name type="scientific">Fibroporia radiculosa</name>
    <dbReference type="NCBI Taxonomy" id="599839"/>
    <lineage>
        <taxon>Eukaryota</taxon>
        <taxon>Fungi</taxon>
        <taxon>Dikarya</taxon>
        <taxon>Basidiomycota</taxon>
        <taxon>Agaricomycotina</taxon>
        <taxon>Agaricomycetes</taxon>
        <taxon>Polyporales</taxon>
        <taxon>Fibroporiaceae</taxon>
        <taxon>Fibroporia</taxon>
    </lineage>
</organism>
<dbReference type="GO" id="GO:0005085">
    <property type="term" value="F:guanyl-nucleotide exchange factor activity"/>
    <property type="evidence" value="ECO:0007669"/>
    <property type="project" value="UniProtKB-KW"/>
</dbReference>
<dbReference type="AlphaFoldDB" id="J4GNH5"/>
<dbReference type="Proteomes" id="UP000006352">
    <property type="component" value="Unassembled WGS sequence"/>
</dbReference>
<dbReference type="SMART" id="SM00325">
    <property type="entry name" value="RhoGEF"/>
    <property type="match status" value="1"/>
</dbReference>